<dbReference type="RefSeq" id="WP_062423431.1">
    <property type="nucleotide sequence ID" value="NZ_BBYA01000015.1"/>
</dbReference>
<dbReference type="Proteomes" id="UP000050430">
    <property type="component" value="Unassembled WGS sequence"/>
</dbReference>
<accession>A0A0P6XPV7</accession>
<dbReference type="AlphaFoldDB" id="A0A0P6XPV7"/>
<dbReference type="CDD" id="cd12107">
    <property type="entry name" value="Hemerythrin"/>
    <property type="match status" value="1"/>
</dbReference>
<sequence length="135" mass="15750">MAYIDWNESYSVGVKTMDDQHKKLIGMINQLHDAMKEGKGSSEIGSVLSGLSDYTKYHFTAEEKLLKENNYPMLLIQENRHKEFITKLDEFQKDVSSKNLAISLKVRDFLRDWLINHISGEDKKYMKYLNDKGIN</sequence>
<dbReference type="NCBIfam" id="NF033749">
    <property type="entry name" value="bact_hemeryth"/>
    <property type="match status" value="1"/>
</dbReference>
<proteinExistence type="inferred from homology"/>
<evidence type="ECO:0000313" key="6">
    <source>
        <dbReference type="Proteomes" id="UP000050430"/>
    </source>
</evidence>
<comment type="similarity">
    <text evidence="1">Belongs to the hemerythrin family.</text>
</comment>
<evidence type="ECO:0000256" key="1">
    <source>
        <dbReference type="ARBA" id="ARBA00010587"/>
    </source>
</evidence>
<evidence type="ECO:0000256" key="2">
    <source>
        <dbReference type="ARBA" id="ARBA00022723"/>
    </source>
</evidence>
<keyword evidence="3" id="KW-0408">Iron</keyword>
<organism evidence="5 6">
    <name type="scientific">Leptolinea tardivitalis</name>
    <dbReference type="NCBI Taxonomy" id="229920"/>
    <lineage>
        <taxon>Bacteria</taxon>
        <taxon>Bacillati</taxon>
        <taxon>Chloroflexota</taxon>
        <taxon>Anaerolineae</taxon>
        <taxon>Anaerolineales</taxon>
        <taxon>Anaerolineaceae</taxon>
        <taxon>Leptolinea</taxon>
    </lineage>
</organism>
<dbReference type="InterPro" id="IPR012312">
    <property type="entry name" value="Hemerythrin-like"/>
</dbReference>
<evidence type="ECO:0000259" key="4">
    <source>
        <dbReference type="Pfam" id="PF01814"/>
    </source>
</evidence>
<evidence type="ECO:0000256" key="3">
    <source>
        <dbReference type="ARBA" id="ARBA00023004"/>
    </source>
</evidence>
<dbReference type="PANTHER" id="PTHR37164:SF1">
    <property type="entry name" value="BACTERIOHEMERYTHRIN"/>
    <property type="match status" value="1"/>
</dbReference>
<keyword evidence="2" id="KW-0479">Metal-binding</keyword>
<gene>
    <name evidence="5" type="ORF">ADM99_11440</name>
</gene>
<reference evidence="5 6" key="1">
    <citation type="submission" date="2015-07" db="EMBL/GenBank/DDBJ databases">
        <title>Genome sequence of Leptolinea tardivitalis DSM 16556.</title>
        <authorList>
            <person name="Hemp J."/>
            <person name="Ward L.M."/>
            <person name="Pace L.A."/>
            <person name="Fischer W.W."/>
        </authorList>
    </citation>
    <scope>NUCLEOTIDE SEQUENCE [LARGE SCALE GENOMIC DNA]</scope>
    <source>
        <strain evidence="5 6">YMTK-2</strain>
    </source>
</reference>
<dbReference type="InterPro" id="IPR050669">
    <property type="entry name" value="Hemerythrin"/>
</dbReference>
<comment type="caution">
    <text evidence="5">The sequence shown here is derived from an EMBL/GenBank/DDBJ whole genome shotgun (WGS) entry which is preliminary data.</text>
</comment>
<dbReference type="InterPro" id="IPR035938">
    <property type="entry name" value="Hemerythrin-like_sf"/>
</dbReference>
<evidence type="ECO:0000313" key="5">
    <source>
        <dbReference type="EMBL" id="KPL71308.1"/>
    </source>
</evidence>
<name>A0A0P6XPV7_9CHLR</name>
<dbReference type="Gene3D" id="1.20.120.50">
    <property type="entry name" value="Hemerythrin-like"/>
    <property type="match status" value="1"/>
</dbReference>
<keyword evidence="6" id="KW-1185">Reference proteome</keyword>
<dbReference type="GO" id="GO:0046872">
    <property type="term" value="F:metal ion binding"/>
    <property type="evidence" value="ECO:0007669"/>
    <property type="project" value="UniProtKB-KW"/>
</dbReference>
<dbReference type="InterPro" id="IPR012827">
    <property type="entry name" value="Hemerythrin_metal-bd"/>
</dbReference>
<dbReference type="STRING" id="229920.ADM99_11440"/>
<dbReference type="Pfam" id="PF01814">
    <property type="entry name" value="Hemerythrin"/>
    <property type="match status" value="1"/>
</dbReference>
<dbReference type="PANTHER" id="PTHR37164">
    <property type="entry name" value="BACTERIOHEMERYTHRIN"/>
    <property type="match status" value="1"/>
</dbReference>
<protein>
    <submittedName>
        <fullName evidence="5">Hemerythrin</fullName>
    </submittedName>
</protein>
<feature type="domain" description="Hemerythrin-like" evidence="4">
    <location>
        <begin position="13"/>
        <end position="128"/>
    </location>
</feature>
<dbReference type="NCBIfam" id="TIGR02481">
    <property type="entry name" value="hemeryth_dom"/>
    <property type="match status" value="1"/>
</dbReference>
<dbReference type="SUPFAM" id="SSF47188">
    <property type="entry name" value="Hemerythrin-like"/>
    <property type="match status" value="1"/>
</dbReference>
<dbReference type="EMBL" id="LGCK01000011">
    <property type="protein sequence ID" value="KPL71308.1"/>
    <property type="molecule type" value="Genomic_DNA"/>
</dbReference>
<dbReference type="OrthoDB" id="9797092at2"/>